<name>A0A4R6ZRI3_9LIST</name>
<protein>
    <submittedName>
        <fullName evidence="2">Uncharacterized protein</fullName>
    </submittedName>
</protein>
<proteinExistence type="predicted"/>
<dbReference type="SUPFAM" id="SSF50370">
    <property type="entry name" value="Ricin B-like lectins"/>
    <property type="match status" value="1"/>
</dbReference>
<feature type="chain" id="PRO_5038817658" evidence="1">
    <location>
        <begin position="22"/>
        <end position="176"/>
    </location>
</feature>
<dbReference type="EMBL" id="SNZK01000001">
    <property type="protein sequence ID" value="TDR55128.1"/>
    <property type="molecule type" value="Genomic_DNA"/>
</dbReference>
<dbReference type="STRING" id="1265846.PROCOU_13853"/>
<dbReference type="Gene3D" id="2.80.10.50">
    <property type="match status" value="1"/>
</dbReference>
<evidence type="ECO:0000313" key="3">
    <source>
        <dbReference type="Proteomes" id="UP000295558"/>
    </source>
</evidence>
<feature type="signal peptide" evidence="1">
    <location>
        <begin position="1"/>
        <end position="21"/>
    </location>
</feature>
<dbReference type="Proteomes" id="UP000295558">
    <property type="component" value="Unassembled WGS sequence"/>
</dbReference>
<reference evidence="2 3" key="1">
    <citation type="submission" date="2019-03" db="EMBL/GenBank/DDBJ databases">
        <title>Genomic Encyclopedia of Type Strains, Phase III (KMG-III): the genomes of soil and plant-associated and newly described type strains.</title>
        <authorList>
            <person name="Whitman W."/>
        </authorList>
    </citation>
    <scope>NUCLEOTIDE SEQUENCE [LARGE SCALE GENOMIC DNA]</scope>
    <source>
        <strain evidence="2 3">CECT 7972</strain>
    </source>
</reference>
<keyword evidence="3" id="KW-1185">Reference proteome</keyword>
<dbReference type="CDD" id="cd23445">
    <property type="entry name" value="beta-trefoil_Ricin_HA17-like"/>
    <property type="match status" value="1"/>
</dbReference>
<gene>
    <name evidence="2" type="ORF">DFP96_10156</name>
</gene>
<accession>A0A4R6ZRI3</accession>
<dbReference type="RefSeq" id="WP_036072825.1">
    <property type="nucleotide sequence ID" value="NZ_JAASUO010000001.1"/>
</dbReference>
<comment type="caution">
    <text evidence="2">The sequence shown here is derived from an EMBL/GenBank/DDBJ whole genome shotgun (WGS) entry which is preliminary data.</text>
</comment>
<keyword evidence="1" id="KW-0732">Signal</keyword>
<organism evidence="2 3">
    <name type="scientific">Listeria rocourtiae</name>
    <dbReference type="NCBI Taxonomy" id="647910"/>
    <lineage>
        <taxon>Bacteria</taxon>
        <taxon>Bacillati</taxon>
        <taxon>Bacillota</taxon>
        <taxon>Bacilli</taxon>
        <taxon>Bacillales</taxon>
        <taxon>Listeriaceae</taxon>
        <taxon>Listeria</taxon>
    </lineage>
</organism>
<dbReference type="InterPro" id="IPR035992">
    <property type="entry name" value="Ricin_B-like_lectins"/>
</dbReference>
<dbReference type="AlphaFoldDB" id="A0A4R6ZRI3"/>
<evidence type="ECO:0000313" key="2">
    <source>
        <dbReference type="EMBL" id="TDR55128.1"/>
    </source>
</evidence>
<dbReference type="OrthoDB" id="2664173at2"/>
<evidence type="ECO:0000256" key="1">
    <source>
        <dbReference type="SAM" id="SignalP"/>
    </source>
</evidence>
<sequence length="176" mass="19705">MKKISLAIVATLLLVSMVFHGAPVKAAQGQTIPTGTYFIKPKLNPNLVVTPQFKLDQKNTYPGLNYYEFFYVASKNAYVINIIPPIGYSAQWTGEVGVGNLKWEGQETNLDDKMLWTLEDTGSGNFILHNKKNPNMVWDVHNASATIGNPIKVEQLHPASSQFRNAQLFQLEEIRP</sequence>